<dbReference type="Proteomes" id="UP000182661">
    <property type="component" value="Unassembled WGS sequence"/>
</dbReference>
<evidence type="ECO:0000259" key="5">
    <source>
        <dbReference type="PROSITE" id="PS51891"/>
    </source>
</evidence>
<comment type="similarity">
    <text evidence="1">Belongs to the Gfa family.</text>
</comment>
<dbReference type="InterPro" id="IPR006913">
    <property type="entry name" value="CENP-V/GFA"/>
</dbReference>
<dbReference type="SUPFAM" id="SSF51316">
    <property type="entry name" value="Mss4-like"/>
    <property type="match status" value="1"/>
</dbReference>
<dbReference type="PANTHER" id="PTHR33337">
    <property type="entry name" value="GFA DOMAIN-CONTAINING PROTEIN"/>
    <property type="match status" value="1"/>
</dbReference>
<reference evidence="6 7" key="1">
    <citation type="submission" date="2016-02" db="EMBL/GenBank/DDBJ databases">
        <title>Genome sequencing of a beta-galactosidase producing bacteria Rhizobium sp. 59.</title>
        <authorList>
            <person name="Wang D."/>
            <person name="Kot W."/>
            <person name="Qin Y."/>
            <person name="Hansen L."/>
            <person name="Naqvi K."/>
            <person name="Rensing C."/>
        </authorList>
    </citation>
    <scope>NUCLEOTIDE SEQUENCE [LARGE SCALE GENOMIC DNA]</scope>
    <source>
        <strain evidence="6 7">59</strain>
    </source>
</reference>
<sequence length="134" mass="14768">MQIDGQCHCGAVKYEAVIDPGAVGICHCTDCQHLTGSPYRVTAAARREDFRITSGVPKTYVKTGANGRIRYQMFCGDCGSPLYTTGTDEDADVIGIRWGNIRQRKALKPNHQIWCTSAADWFGETGQLPGRERD</sequence>
<dbReference type="GO" id="GO:0016846">
    <property type="term" value="F:carbon-sulfur lyase activity"/>
    <property type="evidence" value="ECO:0007669"/>
    <property type="project" value="InterPro"/>
</dbReference>
<dbReference type="GO" id="GO:0046872">
    <property type="term" value="F:metal ion binding"/>
    <property type="evidence" value="ECO:0007669"/>
    <property type="project" value="UniProtKB-KW"/>
</dbReference>
<dbReference type="InterPro" id="IPR011057">
    <property type="entry name" value="Mss4-like_sf"/>
</dbReference>
<protein>
    <submittedName>
        <fullName evidence="6">Aldehyde-activating protein</fullName>
    </submittedName>
</protein>
<name>A0A657LKP5_9HYPH</name>
<organism evidence="6 7">
    <name type="scientific">Pararhizobium antarcticum</name>
    <dbReference type="NCBI Taxonomy" id="1798805"/>
    <lineage>
        <taxon>Bacteria</taxon>
        <taxon>Pseudomonadati</taxon>
        <taxon>Pseudomonadota</taxon>
        <taxon>Alphaproteobacteria</taxon>
        <taxon>Hyphomicrobiales</taxon>
        <taxon>Rhizobiaceae</taxon>
        <taxon>Rhizobium/Agrobacterium group</taxon>
        <taxon>Pararhizobium</taxon>
    </lineage>
</organism>
<keyword evidence="7" id="KW-1185">Reference proteome</keyword>
<dbReference type="Gene3D" id="3.90.1590.10">
    <property type="entry name" value="glutathione-dependent formaldehyde- activating enzyme (gfa)"/>
    <property type="match status" value="1"/>
</dbReference>
<evidence type="ECO:0000256" key="2">
    <source>
        <dbReference type="ARBA" id="ARBA00022723"/>
    </source>
</evidence>
<gene>
    <name evidence="6" type="ORF">AX760_08185</name>
</gene>
<dbReference type="PROSITE" id="PS51891">
    <property type="entry name" value="CENP_V_GFA"/>
    <property type="match status" value="1"/>
</dbReference>
<evidence type="ECO:0000256" key="3">
    <source>
        <dbReference type="ARBA" id="ARBA00022833"/>
    </source>
</evidence>
<dbReference type="Pfam" id="PF04828">
    <property type="entry name" value="GFA"/>
    <property type="match status" value="1"/>
</dbReference>
<evidence type="ECO:0000256" key="1">
    <source>
        <dbReference type="ARBA" id="ARBA00005495"/>
    </source>
</evidence>
<feature type="domain" description="CENP-V/GFA" evidence="5">
    <location>
        <begin position="3"/>
        <end position="122"/>
    </location>
</feature>
<dbReference type="RefSeq" id="WP_071835634.1">
    <property type="nucleotide sequence ID" value="NZ_LSRP01000140.1"/>
</dbReference>
<keyword evidence="2" id="KW-0479">Metal-binding</keyword>
<proteinExistence type="inferred from homology"/>
<dbReference type="PANTHER" id="PTHR33337:SF40">
    <property type="entry name" value="CENP-V_GFA DOMAIN-CONTAINING PROTEIN-RELATED"/>
    <property type="match status" value="1"/>
</dbReference>
<dbReference type="AlphaFoldDB" id="A0A657LKP5"/>
<keyword evidence="4" id="KW-0456">Lyase</keyword>
<keyword evidence="3" id="KW-0862">Zinc</keyword>
<comment type="caution">
    <text evidence="6">The sequence shown here is derived from an EMBL/GenBank/DDBJ whole genome shotgun (WGS) entry which is preliminary data.</text>
</comment>
<evidence type="ECO:0000256" key="4">
    <source>
        <dbReference type="ARBA" id="ARBA00023239"/>
    </source>
</evidence>
<dbReference type="OrthoDB" id="9807246at2"/>
<evidence type="ECO:0000313" key="6">
    <source>
        <dbReference type="EMBL" id="OJF90578.1"/>
    </source>
</evidence>
<evidence type="ECO:0000313" key="7">
    <source>
        <dbReference type="Proteomes" id="UP000182661"/>
    </source>
</evidence>
<dbReference type="EMBL" id="LSRP01000140">
    <property type="protein sequence ID" value="OJF90578.1"/>
    <property type="molecule type" value="Genomic_DNA"/>
</dbReference>
<accession>A0A657LKP5</accession>